<protein>
    <submittedName>
        <fullName evidence="3">Uncharacterized protein</fullName>
    </submittedName>
</protein>
<sequence length="193" mass="21641">MVLQALAHPYRSQNRARNSFAQSSPSAARWNSKKGKGKERFSLVGDWLSSARKGVKNLASPSWGFAYTLVTALGREALQSPGGCQTYCRHPPATTLFPIRTLLWITVVFFIFFRPTLSILRKKTLFLSPLPKGCPIHLRHNPTCRSSPIFRTRLSFTLNPLAVLPCPVPPTTSIQPKISLHPRFRGLRHIAKL</sequence>
<evidence type="ECO:0000256" key="1">
    <source>
        <dbReference type="SAM" id="MobiDB-lite"/>
    </source>
</evidence>
<keyword evidence="2" id="KW-0812">Transmembrane</keyword>
<gene>
    <name evidence="3" type="ORF">MPNT_10050</name>
</gene>
<evidence type="ECO:0000313" key="4">
    <source>
        <dbReference type="Proteomes" id="UP000663859"/>
    </source>
</evidence>
<reference evidence="3" key="1">
    <citation type="submission" date="2021-02" db="EMBL/GenBank/DDBJ databases">
        <authorList>
            <person name="Cremers G."/>
            <person name="Picone N."/>
        </authorList>
    </citation>
    <scope>NUCLEOTIDE SEQUENCE</scope>
    <source>
        <strain evidence="3">PQ17</strain>
    </source>
</reference>
<dbReference type="Proteomes" id="UP000663859">
    <property type="component" value="Unassembled WGS sequence"/>
</dbReference>
<evidence type="ECO:0000256" key="2">
    <source>
        <dbReference type="SAM" id="Phobius"/>
    </source>
</evidence>
<keyword evidence="2" id="KW-0472">Membrane</keyword>
<feature type="compositionally biased region" description="Polar residues" evidence="1">
    <location>
        <begin position="14"/>
        <end position="26"/>
    </location>
</feature>
<comment type="caution">
    <text evidence="3">The sequence shown here is derived from an EMBL/GenBank/DDBJ whole genome shotgun (WGS) entry which is preliminary data.</text>
</comment>
<dbReference type="AlphaFoldDB" id="A0A8J2BLY0"/>
<name>A0A8J2BLY0_9BACT</name>
<organism evidence="3 4">
    <name type="scientific">Candidatus Methylacidithermus pantelleriae</name>
    <dbReference type="NCBI Taxonomy" id="2744239"/>
    <lineage>
        <taxon>Bacteria</taxon>
        <taxon>Pseudomonadati</taxon>
        <taxon>Verrucomicrobiota</taxon>
        <taxon>Methylacidiphilae</taxon>
        <taxon>Methylacidiphilales</taxon>
        <taxon>Methylacidiphilaceae</taxon>
        <taxon>Candidatus Methylacidithermus</taxon>
    </lineage>
</organism>
<feature type="region of interest" description="Disordered" evidence="1">
    <location>
        <begin position="14"/>
        <end position="34"/>
    </location>
</feature>
<evidence type="ECO:0000313" key="3">
    <source>
        <dbReference type="EMBL" id="CAF0688917.1"/>
    </source>
</evidence>
<keyword evidence="4" id="KW-1185">Reference proteome</keyword>
<feature type="transmembrane region" description="Helical" evidence="2">
    <location>
        <begin position="95"/>
        <end position="113"/>
    </location>
</feature>
<dbReference type="EMBL" id="CAJNOB010000001">
    <property type="protein sequence ID" value="CAF0688917.1"/>
    <property type="molecule type" value="Genomic_DNA"/>
</dbReference>
<proteinExistence type="predicted"/>
<keyword evidence="2" id="KW-1133">Transmembrane helix</keyword>
<accession>A0A8J2BLY0</accession>